<proteinExistence type="predicted"/>
<evidence type="ECO:0000313" key="2">
    <source>
        <dbReference type="Proteomes" id="UP000249396"/>
    </source>
</evidence>
<gene>
    <name evidence="1" type="ORF">DM484_06920</name>
</gene>
<organism evidence="1 2">
    <name type="scientific">Candidatus Methylumidiphilus alinenensis</name>
    <dbReference type="NCBI Taxonomy" id="2202197"/>
    <lineage>
        <taxon>Bacteria</taxon>
        <taxon>Pseudomonadati</taxon>
        <taxon>Pseudomonadota</taxon>
        <taxon>Gammaproteobacteria</taxon>
        <taxon>Methylococcales</taxon>
        <taxon>Candidatus Methylumidiphilus</taxon>
    </lineage>
</organism>
<protein>
    <submittedName>
        <fullName evidence="1">Uncharacterized protein</fullName>
    </submittedName>
</protein>
<accession>A0A2W4RDL7</accession>
<dbReference type="AlphaFoldDB" id="A0A2W4RDL7"/>
<sequence length="80" mass="9033">MITSEILKEKDRIQAKLSKESVSIHEYLARSKLAAEEIAKSYGFLLRYAEMSNKAIRRIDPSRSGASFCVAPDNPNFGQR</sequence>
<evidence type="ECO:0000313" key="1">
    <source>
        <dbReference type="EMBL" id="PZN82145.1"/>
    </source>
</evidence>
<comment type="caution">
    <text evidence="1">The sequence shown here is derived from an EMBL/GenBank/DDBJ whole genome shotgun (WGS) entry which is preliminary data.</text>
</comment>
<name>A0A2W4RDL7_9GAMM</name>
<dbReference type="Proteomes" id="UP000249396">
    <property type="component" value="Unassembled WGS sequence"/>
</dbReference>
<reference evidence="1 2" key="1">
    <citation type="journal article" date="2018" name="Aquat. Microb. Ecol.">
        <title>Gammaproteobacterial methanotrophs dominate.</title>
        <authorList>
            <person name="Rissanen A.J."/>
            <person name="Saarenheimo J."/>
            <person name="Tiirola M."/>
            <person name="Peura S."/>
            <person name="Aalto S.L."/>
            <person name="Karvinen A."/>
            <person name="Nykanen H."/>
        </authorList>
    </citation>
    <scope>NUCLEOTIDE SEQUENCE [LARGE SCALE GENOMIC DNA]</scope>
    <source>
        <strain evidence="1">AMbin10</strain>
    </source>
</reference>
<dbReference type="EMBL" id="QJPH01000232">
    <property type="protein sequence ID" value="PZN82145.1"/>
    <property type="molecule type" value="Genomic_DNA"/>
</dbReference>